<sequence length="119" mass="12790">MYKILAHARKFRFAKNGVEMISKTLDHSAFLAKKVPVAVLQAHQAKQAAVTEAAKPELPPPLPASPPPPEGPPPKPPPPPPPPTPPPPPPPTPPPPPPPLPPPPPPPPIFFFFFFFTRC</sequence>
<evidence type="ECO:0000256" key="1">
    <source>
        <dbReference type="SAM" id="MobiDB-lite"/>
    </source>
</evidence>
<dbReference type="EMBL" id="HBUF01199214">
    <property type="protein sequence ID" value="CAG6661273.1"/>
    <property type="molecule type" value="Transcribed_RNA"/>
</dbReference>
<evidence type="ECO:0000313" key="2">
    <source>
        <dbReference type="EMBL" id="CAG6661273.1"/>
    </source>
</evidence>
<name>A0A8D8WIB9_9HEMI</name>
<reference evidence="2" key="1">
    <citation type="submission" date="2021-05" db="EMBL/GenBank/DDBJ databases">
        <authorList>
            <person name="Alioto T."/>
            <person name="Alioto T."/>
            <person name="Gomez Garrido J."/>
        </authorList>
    </citation>
    <scope>NUCLEOTIDE SEQUENCE</scope>
</reference>
<dbReference type="EMBL" id="HBUF01199216">
    <property type="protein sequence ID" value="CAG6661275.1"/>
    <property type="molecule type" value="Transcribed_RNA"/>
</dbReference>
<dbReference type="EMBL" id="HBUF01199215">
    <property type="protein sequence ID" value="CAG6661274.1"/>
    <property type="molecule type" value="Transcribed_RNA"/>
</dbReference>
<dbReference type="AlphaFoldDB" id="A0A8D8WIB9"/>
<dbReference type="PRINTS" id="PR01217">
    <property type="entry name" value="PRICHEXTENSN"/>
</dbReference>
<proteinExistence type="predicted"/>
<feature type="compositionally biased region" description="Pro residues" evidence="1">
    <location>
        <begin position="57"/>
        <end position="102"/>
    </location>
</feature>
<organism evidence="2">
    <name type="scientific">Cacopsylla melanoneura</name>
    <dbReference type="NCBI Taxonomy" id="428564"/>
    <lineage>
        <taxon>Eukaryota</taxon>
        <taxon>Metazoa</taxon>
        <taxon>Ecdysozoa</taxon>
        <taxon>Arthropoda</taxon>
        <taxon>Hexapoda</taxon>
        <taxon>Insecta</taxon>
        <taxon>Pterygota</taxon>
        <taxon>Neoptera</taxon>
        <taxon>Paraneoptera</taxon>
        <taxon>Hemiptera</taxon>
        <taxon>Sternorrhyncha</taxon>
        <taxon>Psylloidea</taxon>
        <taxon>Psyllidae</taxon>
        <taxon>Psyllinae</taxon>
        <taxon>Cacopsylla</taxon>
    </lineage>
</organism>
<protein>
    <submittedName>
        <fullName evidence="2">Uncharacterized protein</fullName>
    </submittedName>
</protein>
<feature type="region of interest" description="Disordered" evidence="1">
    <location>
        <begin position="47"/>
        <end position="102"/>
    </location>
</feature>
<accession>A0A8D8WIB9</accession>